<feature type="region of interest" description="Disordered" evidence="12">
    <location>
        <begin position="531"/>
        <end position="558"/>
    </location>
</feature>
<evidence type="ECO:0000259" key="17">
    <source>
        <dbReference type="Pfam" id="PF07985"/>
    </source>
</evidence>
<dbReference type="Pfam" id="PF07732">
    <property type="entry name" value="Cu-oxidase_3"/>
    <property type="match status" value="1"/>
</dbReference>
<gene>
    <name evidence="18" type="ORF">NPX13_g1639</name>
</gene>
<dbReference type="GO" id="GO:0052716">
    <property type="term" value="F:hydroquinone:oxygen oxidoreductase activity"/>
    <property type="evidence" value="ECO:0007669"/>
    <property type="project" value="UniProtKB-EC"/>
</dbReference>
<evidence type="ECO:0000256" key="1">
    <source>
        <dbReference type="ARBA" id="ARBA00000349"/>
    </source>
</evidence>
<keyword evidence="19" id="KW-1185">Reference proteome</keyword>
<sequence>MPSLLRCAGLAAGFLVGLGQGASSCNDVDNRACWSSGFDINTDYELSTPPGVSRSYSWVLEEFTNWSAPDGSIKDSAMLINGMYPGPTITADWGDTVTVTVTNNLTYNGTSIHWHGLRQLGANLQDGTNGITDCPIPPGGSKTYTFRLTQYGTTWYHSHFASQYANGIFGAIQINGPSSADYDIDLGAYPINDFYLASAEEIVLASQLGAAGPTSDNVMFNGTNVNGTGGAYSTINLEPGKTHLLRLYNPSAQHHYQVSIVGHNLTVIETDLVPVTPITTDNLFLGIGQRAHVLITANQEPGNYWMNITMPVDNKCGVSYNLFPAAIVHYTNVTEGIPAEVGTVPANSGCQDSLMYEPIVPRAADPDTFEQTDNNTVVMISVSTPTVHWVINGSSIDNSTAKVDWGKPVIDYMHLHGHDFLVLGTSAPNAGFFTAADIPSLNFTNPTRRDVTMTPPKGWNVLAFKSDNPGAWLFHCHIAWHASNGLALSFLERASEQKAQISAAQLKEYSDNCDAWNSYFNTQTVVSQIDSGLKSRVGPREKMGEKCRQSPSDDAGLNKGLKPSPAFADYELTLNPSLAPATNFPPVNSNKGVDHSTMSCPSEYGANQSTAPVLDYGCTKWRSSSQRASDMYDSGLNLWRKEDFVDIERQLAQSRTAVNFTVRRLDGSLVHIKNPMFGIQTPIWKPTVKFQEYWRLVRSPPDVQSELYNCTYYVEWLNQTLHTWEGPVEDVQELFESTRERWNASVICETLKFQFRKLLSKDENAKKVNKIICFGLGDINAKPPDWWRMENDCKPDNEREPETAEGAFLHHAVALTMADIVRSHKTAEDSEVRLITQDPAYSDETRVILRDLGFEVVGEFGAGGFAELDDECIVFSPFVAAPVKQIIADFARPVAVISVEKCGSGVYNHSKDPWADPESPRTRQMWDEYETWSFAGLELDPTQRRHLHQLELLVRRGE</sequence>
<accession>A0A9W8NL20</accession>
<dbReference type="VEuPathDB" id="FungiDB:F4678DRAFT_479404"/>
<evidence type="ECO:0000256" key="8">
    <source>
        <dbReference type="ARBA" id="ARBA00023002"/>
    </source>
</evidence>
<feature type="domain" description="Plastocyanin-like" evidence="16">
    <location>
        <begin position="68"/>
        <end position="178"/>
    </location>
</feature>
<dbReference type="Pfam" id="PF07985">
    <property type="entry name" value="SRR1"/>
    <property type="match status" value="1"/>
</dbReference>
<dbReference type="InterPro" id="IPR008972">
    <property type="entry name" value="Cupredoxin"/>
</dbReference>
<evidence type="ECO:0000256" key="3">
    <source>
        <dbReference type="ARBA" id="ARBA00005179"/>
    </source>
</evidence>
<comment type="catalytic activity">
    <reaction evidence="1">
        <text>4 hydroquinone + O2 = 4 benzosemiquinone + 2 H2O</text>
        <dbReference type="Rhea" id="RHEA:11276"/>
        <dbReference type="ChEBI" id="CHEBI:15377"/>
        <dbReference type="ChEBI" id="CHEBI:15379"/>
        <dbReference type="ChEBI" id="CHEBI:17594"/>
        <dbReference type="ChEBI" id="CHEBI:17977"/>
        <dbReference type="EC" id="1.10.3.2"/>
    </reaction>
</comment>
<evidence type="ECO:0000259" key="15">
    <source>
        <dbReference type="Pfam" id="PF07731"/>
    </source>
</evidence>
<protein>
    <recommendedName>
        <fullName evidence="5">laccase</fullName>
        <ecNumber evidence="5">1.10.3.2</ecNumber>
    </recommendedName>
</protein>
<dbReference type="PROSITE" id="PS00079">
    <property type="entry name" value="MULTICOPPER_OXIDASE1"/>
    <property type="match status" value="1"/>
</dbReference>
<dbReference type="InterPro" id="IPR045087">
    <property type="entry name" value="Cu-oxidase_fam"/>
</dbReference>
<comment type="pathway">
    <text evidence="3">Secondary metabolite biosynthesis.</text>
</comment>
<evidence type="ECO:0000256" key="10">
    <source>
        <dbReference type="ARBA" id="ARBA00023180"/>
    </source>
</evidence>
<dbReference type="GO" id="GO:0005507">
    <property type="term" value="F:copper ion binding"/>
    <property type="evidence" value="ECO:0007669"/>
    <property type="project" value="InterPro"/>
</dbReference>
<dbReference type="InterPro" id="IPR002355">
    <property type="entry name" value="Cu_oxidase_Cu_BS"/>
</dbReference>
<dbReference type="SUPFAM" id="SSF49503">
    <property type="entry name" value="Cupredoxins"/>
    <property type="match status" value="3"/>
</dbReference>
<dbReference type="FunFam" id="2.60.40.420:FF:000021">
    <property type="entry name" value="Extracellular dihydrogeodin oxidase/laccase"/>
    <property type="match status" value="1"/>
</dbReference>
<evidence type="ECO:0000256" key="5">
    <source>
        <dbReference type="ARBA" id="ARBA00012297"/>
    </source>
</evidence>
<dbReference type="Pfam" id="PF07731">
    <property type="entry name" value="Cu-oxidase_2"/>
    <property type="match status" value="1"/>
</dbReference>
<keyword evidence="7" id="KW-0677">Repeat</keyword>
<evidence type="ECO:0000256" key="4">
    <source>
        <dbReference type="ARBA" id="ARBA00010609"/>
    </source>
</evidence>
<dbReference type="GO" id="GO:0046274">
    <property type="term" value="P:lignin catabolic process"/>
    <property type="evidence" value="ECO:0007669"/>
    <property type="project" value="UniProtKB-KW"/>
</dbReference>
<keyword evidence="8" id="KW-0560">Oxidoreductase</keyword>
<feature type="signal peptide" evidence="13">
    <location>
        <begin position="1"/>
        <end position="21"/>
    </location>
</feature>
<dbReference type="InterPro" id="IPR012942">
    <property type="entry name" value="SRR1-like"/>
</dbReference>
<keyword evidence="6" id="KW-0479">Metal-binding</keyword>
<dbReference type="PANTHER" id="PTHR11709">
    <property type="entry name" value="MULTI-COPPER OXIDASE"/>
    <property type="match status" value="1"/>
</dbReference>
<feature type="domain" description="Plastocyanin-like" evidence="15">
    <location>
        <begin position="371"/>
        <end position="494"/>
    </location>
</feature>
<evidence type="ECO:0000256" key="9">
    <source>
        <dbReference type="ARBA" id="ARBA00023008"/>
    </source>
</evidence>
<comment type="caution">
    <text evidence="18">The sequence shown here is derived from an EMBL/GenBank/DDBJ whole genome shotgun (WGS) entry which is preliminary data.</text>
</comment>
<dbReference type="InterPro" id="IPR011706">
    <property type="entry name" value="Cu-oxidase_C"/>
</dbReference>
<dbReference type="AlphaFoldDB" id="A0A9W8NL20"/>
<evidence type="ECO:0000313" key="19">
    <source>
        <dbReference type="Proteomes" id="UP001148614"/>
    </source>
</evidence>
<evidence type="ECO:0000256" key="12">
    <source>
        <dbReference type="SAM" id="MobiDB-lite"/>
    </source>
</evidence>
<evidence type="ECO:0000256" key="11">
    <source>
        <dbReference type="ARBA" id="ARBA00023185"/>
    </source>
</evidence>
<keyword evidence="10" id="KW-0325">Glycoprotein</keyword>
<feature type="chain" id="PRO_5040778979" description="laccase" evidence="13">
    <location>
        <begin position="22"/>
        <end position="958"/>
    </location>
</feature>
<evidence type="ECO:0000256" key="7">
    <source>
        <dbReference type="ARBA" id="ARBA00022737"/>
    </source>
</evidence>
<feature type="domain" description="SRR1-like" evidence="17">
    <location>
        <begin position="757"/>
        <end position="883"/>
    </location>
</feature>
<dbReference type="InterPro" id="IPR011707">
    <property type="entry name" value="Cu-oxidase-like_N"/>
</dbReference>
<dbReference type="Gene3D" id="2.60.40.420">
    <property type="entry name" value="Cupredoxins - blue copper proteins"/>
    <property type="match status" value="3"/>
</dbReference>
<dbReference type="PROSITE" id="PS00080">
    <property type="entry name" value="MULTICOPPER_OXIDASE2"/>
    <property type="match status" value="1"/>
</dbReference>
<comment type="similarity">
    <text evidence="4">Belongs to the multicopper oxidase family.</text>
</comment>
<evidence type="ECO:0000256" key="2">
    <source>
        <dbReference type="ARBA" id="ARBA00001935"/>
    </source>
</evidence>
<keyword evidence="9" id="KW-0186">Copper</keyword>
<reference evidence="18" key="1">
    <citation type="submission" date="2022-07" db="EMBL/GenBank/DDBJ databases">
        <title>Genome Sequence of Xylaria arbuscula.</title>
        <authorList>
            <person name="Buettner E."/>
        </authorList>
    </citation>
    <scope>NUCLEOTIDE SEQUENCE</scope>
    <source>
        <strain evidence="18">VT107</strain>
    </source>
</reference>
<dbReference type="CDD" id="cd13854">
    <property type="entry name" value="CuRO_1_MaLCC_like"/>
    <property type="match status" value="1"/>
</dbReference>
<name>A0A9W8NL20_9PEZI</name>
<dbReference type="InterPro" id="IPR001117">
    <property type="entry name" value="Cu-oxidase_2nd"/>
</dbReference>
<dbReference type="EC" id="1.10.3.2" evidence="5"/>
<evidence type="ECO:0000256" key="6">
    <source>
        <dbReference type="ARBA" id="ARBA00022723"/>
    </source>
</evidence>
<evidence type="ECO:0000313" key="18">
    <source>
        <dbReference type="EMBL" id="KAJ3578925.1"/>
    </source>
</evidence>
<feature type="domain" description="Plastocyanin-like" evidence="14">
    <location>
        <begin position="191"/>
        <end position="332"/>
    </location>
</feature>
<dbReference type="PANTHER" id="PTHR11709:SF87">
    <property type="entry name" value="LACCASE"/>
    <property type="match status" value="1"/>
</dbReference>
<feature type="compositionally biased region" description="Basic and acidic residues" evidence="12">
    <location>
        <begin position="538"/>
        <end position="548"/>
    </location>
</feature>
<dbReference type="EMBL" id="JANPWZ010000154">
    <property type="protein sequence ID" value="KAJ3578925.1"/>
    <property type="molecule type" value="Genomic_DNA"/>
</dbReference>
<dbReference type="Proteomes" id="UP001148614">
    <property type="component" value="Unassembled WGS sequence"/>
</dbReference>
<dbReference type="InterPro" id="IPR033138">
    <property type="entry name" value="Cu_oxidase_CS"/>
</dbReference>
<comment type="cofactor">
    <cofactor evidence="2">
        <name>Cu cation</name>
        <dbReference type="ChEBI" id="CHEBI:23378"/>
    </cofactor>
</comment>
<organism evidence="18 19">
    <name type="scientific">Xylaria arbuscula</name>
    <dbReference type="NCBI Taxonomy" id="114810"/>
    <lineage>
        <taxon>Eukaryota</taxon>
        <taxon>Fungi</taxon>
        <taxon>Dikarya</taxon>
        <taxon>Ascomycota</taxon>
        <taxon>Pezizomycotina</taxon>
        <taxon>Sordariomycetes</taxon>
        <taxon>Xylariomycetidae</taxon>
        <taxon>Xylariales</taxon>
        <taxon>Xylariaceae</taxon>
        <taxon>Xylaria</taxon>
    </lineage>
</organism>
<dbReference type="PROSITE" id="PS51257">
    <property type="entry name" value="PROKAR_LIPOPROTEIN"/>
    <property type="match status" value="1"/>
</dbReference>
<evidence type="ECO:0000259" key="16">
    <source>
        <dbReference type="Pfam" id="PF07732"/>
    </source>
</evidence>
<evidence type="ECO:0000256" key="13">
    <source>
        <dbReference type="SAM" id="SignalP"/>
    </source>
</evidence>
<dbReference type="Pfam" id="PF00394">
    <property type="entry name" value="Cu-oxidase"/>
    <property type="match status" value="1"/>
</dbReference>
<dbReference type="VEuPathDB" id="FungiDB:F4678DRAFT_277267"/>
<keyword evidence="13" id="KW-0732">Signal</keyword>
<evidence type="ECO:0000259" key="14">
    <source>
        <dbReference type="Pfam" id="PF00394"/>
    </source>
</evidence>
<keyword evidence="11" id="KW-0439">Lignin degradation</keyword>
<proteinExistence type="inferred from homology"/>